<dbReference type="Gene3D" id="3.40.50.1000">
    <property type="entry name" value="HAD superfamily/HAD-like"/>
    <property type="match status" value="1"/>
</dbReference>
<name>A0ABT3I3Q4_9FLAO</name>
<dbReference type="InterPro" id="IPR036412">
    <property type="entry name" value="HAD-like_sf"/>
</dbReference>
<gene>
    <name evidence="1" type="ORF">OMO38_19150</name>
</gene>
<organism evidence="1 2">
    <name type="scientific">Chryseobacterium kimseyorum</name>
    <dbReference type="NCBI Taxonomy" id="2984028"/>
    <lineage>
        <taxon>Bacteria</taxon>
        <taxon>Pseudomonadati</taxon>
        <taxon>Bacteroidota</taxon>
        <taxon>Flavobacteriia</taxon>
        <taxon>Flavobacteriales</taxon>
        <taxon>Weeksellaceae</taxon>
        <taxon>Chryseobacterium group</taxon>
        <taxon>Chryseobacterium</taxon>
    </lineage>
</organism>
<keyword evidence="2" id="KW-1185">Reference proteome</keyword>
<comment type="caution">
    <text evidence="1">The sequence shown here is derived from an EMBL/GenBank/DDBJ whole genome shotgun (WGS) entry which is preliminary data.</text>
</comment>
<sequence>MQWNLYNHINTPVPPLLDKELLDIENVLQVNIFIDPESEVSFMKEVMPNSLVSRWTPLFADVNPEGISKQKCVQYFCNHFKINLSETMAFWDGGNDISMLKYVVIGVAMGNARENVKQAADFITDDVDHHGVESALKHFGLLV</sequence>
<dbReference type="InterPro" id="IPR023214">
    <property type="entry name" value="HAD_sf"/>
</dbReference>
<proteinExistence type="predicted"/>
<dbReference type="PANTHER" id="PTHR10000:SF25">
    <property type="entry name" value="PHOSPHATASE YKRA-RELATED"/>
    <property type="match status" value="1"/>
</dbReference>
<dbReference type="GO" id="GO:0016787">
    <property type="term" value="F:hydrolase activity"/>
    <property type="evidence" value="ECO:0007669"/>
    <property type="project" value="UniProtKB-KW"/>
</dbReference>
<protein>
    <submittedName>
        <fullName evidence="1">HAD hydrolase family protein</fullName>
    </submittedName>
</protein>
<evidence type="ECO:0000313" key="1">
    <source>
        <dbReference type="EMBL" id="MCW3170652.1"/>
    </source>
</evidence>
<reference evidence="1" key="1">
    <citation type="submission" date="2022-10" db="EMBL/GenBank/DDBJ databases">
        <title>Chryseobacterium babae sp. nov. isolated from the gut of the beetle Oryctes rhinoceros, and Chryseobacterium kimseyorum sp. nov., isolated from a stick insect rearing cage.</title>
        <authorList>
            <person name="Shelomi M."/>
            <person name="Han C.-J."/>
            <person name="Chen W.-M."/>
            <person name="Chen H.-K."/>
            <person name="Liaw S.-J."/>
            <person name="Muhle E."/>
            <person name="Clermont D."/>
        </authorList>
    </citation>
    <scope>NUCLEOTIDE SEQUENCE</scope>
    <source>
        <strain evidence="1">09-1422</strain>
    </source>
</reference>
<keyword evidence="1" id="KW-0378">Hydrolase</keyword>
<dbReference type="Proteomes" id="UP001163731">
    <property type="component" value="Unassembled WGS sequence"/>
</dbReference>
<dbReference type="PANTHER" id="PTHR10000">
    <property type="entry name" value="PHOSPHOSERINE PHOSPHATASE"/>
    <property type="match status" value="1"/>
</dbReference>
<dbReference type="Pfam" id="PF08282">
    <property type="entry name" value="Hydrolase_3"/>
    <property type="match status" value="1"/>
</dbReference>
<dbReference type="EMBL" id="JAPDHW010000024">
    <property type="protein sequence ID" value="MCW3170652.1"/>
    <property type="molecule type" value="Genomic_DNA"/>
</dbReference>
<dbReference type="SUPFAM" id="SSF56784">
    <property type="entry name" value="HAD-like"/>
    <property type="match status" value="1"/>
</dbReference>
<accession>A0ABT3I3Q4</accession>
<evidence type="ECO:0000313" key="2">
    <source>
        <dbReference type="Proteomes" id="UP001163731"/>
    </source>
</evidence>